<evidence type="ECO:0000256" key="3">
    <source>
        <dbReference type="ARBA" id="ARBA00022527"/>
    </source>
</evidence>
<dbReference type="Pfam" id="PF00069">
    <property type="entry name" value="Pkinase"/>
    <property type="match status" value="1"/>
</dbReference>
<dbReference type="SMART" id="SM00220">
    <property type="entry name" value="S_TKc"/>
    <property type="match status" value="1"/>
</dbReference>
<name>A0ABR3T0I8_9PEZI</name>
<keyword evidence="14" id="KW-1185">Reference proteome</keyword>
<dbReference type="GO" id="GO:0016301">
    <property type="term" value="F:kinase activity"/>
    <property type="evidence" value="ECO:0007669"/>
    <property type="project" value="UniProtKB-KW"/>
</dbReference>
<dbReference type="SUPFAM" id="SSF56112">
    <property type="entry name" value="Protein kinase-like (PK-like)"/>
    <property type="match status" value="1"/>
</dbReference>
<keyword evidence="5" id="KW-0808">Transferase</keyword>
<evidence type="ECO:0000313" key="14">
    <source>
        <dbReference type="Proteomes" id="UP001521116"/>
    </source>
</evidence>
<keyword evidence="3" id="KW-0723">Serine/threonine-protein kinase</keyword>
<gene>
    <name evidence="13" type="primary">GIN4</name>
    <name evidence="13" type="ORF">SLS56_003169</name>
</gene>
<evidence type="ECO:0000256" key="4">
    <source>
        <dbReference type="ARBA" id="ARBA00022553"/>
    </source>
</evidence>
<evidence type="ECO:0000259" key="12">
    <source>
        <dbReference type="PROSITE" id="PS50011"/>
    </source>
</evidence>
<feature type="region of interest" description="Disordered" evidence="11">
    <location>
        <begin position="655"/>
        <end position="716"/>
    </location>
</feature>
<comment type="catalytic activity">
    <reaction evidence="9">
        <text>L-threonyl-[protein] + ATP = O-phospho-L-threonyl-[protein] + ADP + H(+)</text>
        <dbReference type="Rhea" id="RHEA:46608"/>
        <dbReference type="Rhea" id="RHEA-COMP:11060"/>
        <dbReference type="Rhea" id="RHEA-COMP:11605"/>
        <dbReference type="ChEBI" id="CHEBI:15378"/>
        <dbReference type="ChEBI" id="CHEBI:30013"/>
        <dbReference type="ChEBI" id="CHEBI:30616"/>
        <dbReference type="ChEBI" id="CHEBI:61977"/>
        <dbReference type="ChEBI" id="CHEBI:456216"/>
        <dbReference type="EC" id="2.7.11.1"/>
    </reaction>
</comment>
<feature type="region of interest" description="Disordered" evidence="11">
    <location>
        <begin position="874"/>
        <end position="898"/>
    </location>
</feature>
<evidence type="ECO:0000256" key="1">
    <source>
        <dbReference type="ARBA" id="ARBA00010791"/>
    </source>
</evidence>
<evidence type="ECO:0000256" key="2">
    <source>
        <dbReference type="ARBA" id="ARBA00012513"/>
    </source>
</evidence>
<feature type="region of interest" description="Disordered" evidence="11">
    <location>
        <begin position="524"/>
        <end position="551"/>
    </location>
</feature>
<feature type="compositionally biased region" description="Low complexity" evidence="11">
    <location>
        <begin position="999"/>
        <end position="1018"/>
    </location>
</feature>
<feature type="compositionally biased region" description="Polar residues" evidence="11">
    <location>
        <begin position="21"/>
        <end position="45"/>
    </location>
</feature>
<accession>A0ABR3T0I8</accession>
<dbReference type="PANTHER" id="PTHR24346">
    <property type="entry name" value="MAP/MICROTUBULE AFFINITY-REGULATING KINASE"/>
    <property type="match status" value="1"/>
</dbReference>
<organism evidence="13 14">
    <name type="scientific">Neofusicoccum ribis</name>
    <dbReference type="NCBI Taxonomy" id="45134"/>
    <lineage>
        <taxon>Eukaryota</taxon>
        <taxon>Fungi</taxon>
        <taxon>Dikarya</taxon>
        <taxon>Ascomycota</taxon>
        <taxon>Pezizomycotina</taxon>
        <taxon>Dothideomycetes</taxon>
        <taxon>Dothideomycetes incertae sedis</taxon>
        <taxon>Botryosphaeriales</taxon>
        <taxon>Botryosphaeriaceae</taxon>
        <taxon>Neofusicoccum</taxon>
    </lineage>
</organism>
<protein>
    <recommendedName>
        <fullName evidence="2">non-specific serine/threonine protein kinase</fullName>
        <ecNumber evidence="2">2.7.11.1</ecNumber>
    </recommendedName>
</protein>
<dbReference type="Pfam" id="PF16797">
    <property type="entry name" value="Fungal_KA1"/>
    <property type="match status" value="1"/>
</dbReference>
<evidence type="ECO:0000256" key="9">
    <source>
        <dbReference type="ARBA" id="ARBA00047899"/>
    </source>
</evidence>
<dbReference type="InterPro" id="IPR031850">
    <property type="entry name" value="Fungal_KA1_dom"/>
</dbReference>
<sequence>MDRPGRAAHHNAQKFRRPLTDATSRANSATPPSRNTKVSPAQHGYVQQQLPHNESLLPQGNALTVHHPAPVVENKYLANVAKADGRAANRDSAISNSSTHTNSSHRRKTHIGPWQLGKTIGEGGCSRVRAVRHCVTGQLGAAKIISKKTADKVKAQSLLNLYKSAETDPKLAAHMKLMPFGLEREIVIMKLLNHPNIVKLFDVWENRSELYLIMEYVEGGELFGYIDENVGLPEMETVFIFRQIVAALLYCHRIKIHHRDLKPENILIDAENLTIKLVDFGMAALQPEGRWLSTPCGSPHYAAPEVIRYKQYDGGQADVWSCGVILYVMLTGQPPFTYNDRQDLTHLFKIIAQARYHMPDNLSDEAQDLISKILVPDPRHRINIEGVWQHPFLHKYDAEFGFDEESDREIWSGPKPRISSWDVRHPEDVDKETLRNMRCLWHSDSEKNILQKLMNNDANQEKFFYRSLQKYKEQQLEHWPGEPEIAYSASDYHHVQTARPDHPPPVPHGRTKSQFSILNDEHLQSPHSFQQPPPSEKSYDPFRSSREPSIANKGNYMNVTVHRGSTVVDGTEQQPWAWKLFEGRDPEEDWLEELGTFQHPFAWQLEEVDCYAYYTPKGISVQIVDEQLTLGELTAYRSRLTVTEATLAQCTPEQRKHLQEAVEEQQQQQQTPIPPVPSTPAQTSTSPAPASSALKNTKPRLKIKAPETPGRAIDGEVRKASVELEKALDEAFNRTSVSSSVRTSSERPTPFEYETPPSSVSYRGSGASAYTADVQALKQPDTQRPLPPLPPEAANDSPNTYLARELAETRERLAARFALEGGENTANYNEVLHSLDRLLHPPRQTQADVNQRSVSAPQHQSPQHPRLLPIISEEGKSTADANPQVGTPNWRTATRSATAPVSQAVDRYHGDQTIRVVDASSPILTGTHIPPLNIRKKASGSTLYQSAASGAPTPTRSYHLQPSIPATPSPVHPLRHKTSCIPKLDQTPSPFAQRNSLDAATQTTPAQTPAQVPTPSTAAKEEKVTKKRSWFKRRVSDRDQSEQQQPPTDYARRPRIPEAWQGLDDRLERPKPRAVSSYTKQDKKAPNASTSSHSSFPMRDSEKEKIDKLAGLKKNLATLFGKKTSEKKERGSLMLMPSDYSASSLRSSGFSFGDDFEPSVPRYTEGQNWLSRFLHIKPVTKILAFQCGRGRARQEIVRLLREWKRFGVRDVKFDRATNIIQASVDKNNREFDLPVNAPSKLKQYYETLANAATSADTGIPQPELQMKPVSFTAELFTVLQQGRRAHLCAGRFTQTRGAASSFRRVVDIIEDVLKTKGLLIEDEIRAQEVANVLNG</sequence>
<evidence type="ECO:0000256" key="5">
    <source>
        <dbReference type="ARBA" id="ARBA00022679"/>
    </source>
</evidence>
<evidence type="ECO:0000256" key="8">
    <source>
        <dbReference type="ARBA" id="ARBA00022840"/>
    </source>
</evidence>
<evidence type="ECO:0000256" key="11">
    <source>
        <dbReference type="SAM" id="MobiDB-lite"/>
    </source>
</evidence>
<dbReference type="Proteomes" id="UP001521116">
    <property type="component" value="Unassembled WGS sequence"/>
</dbReference>
<evidence type="ECO:0000313" key="13">
    <source>
        <dbReference type="EMBL" id="KAL1633098.1"/>
    </source>
</evidence>
<evidence type="ECO:0000256" key="10">
    <source>
        <dbReference type="ARBA" id="ARBA00048679"/>
    </source>
</evidence>
<evidence type="ECO:0000256" key="7">
    <source>
        <dbReference type="ARBA" id="ARBA00022777"/>
    </source>
</evidence>
<dbReference type="InterPro" id="IPR000719">
    <property type="entry name" value="Prot_kinase_dom"/>
</dbReference>
<feature type="compositionally biased region" description="Low complexity" evidence="11">
    <location>
        <begin position="679"/>
        <end position="693"/>
    </location>
</feature>
<feature type="compositionally biased region" description="Polar residues" evidence="11">
    <location>
        <begin position="879"/>
        <end position="898"/>
    </location>
</feature>
<dbReference type="PROSITE" id="PS50011">
    <property type="entry name" value="PROTEIN_KINASE_DOM"/>
    <property type="match status" value="1"/>
</dbReference>
<feature type="region of interest" description="Disordered" evidence="11">
    <location>
        <begin position="732"/>
        <end position="765"/>
    </location>
</feature>
<dbReference type="InterPro" id="IPR008271">
    <property type="entry name" value="Ser/Thr_kinase_AS"/>
</dbReference>
<dbReference type="Gene3D" id="3.30.310.220">
    <property type="entry name" value="Fungal kinase associated-1 domain"/>
    <property type="match status" value="2"/>
</dbReference>
<keyword evidence="4" id="KW-0597">Phosphoprotein</keyword>
<keyword evidence="8" id="KW-0067">ATP-binding</keyword>
<feature type="compositionally biased region" description="Basic and acidic residues" evidence="11">
    <location>
        <begin position="537"/>
        <end position="546"/>
    </location>
</feature>
<dbReference type="InterPro" id="IPR043024">
    <property type="entry name" value="KA1_sf_fungal"/>
</dbReference>
<proteinExistence type="inferred from homology"/>
<dbReference type="EC" id="2.7.11.1" evidence="2"/>
<comment type="caution">
    <text evidence="13">The sequence shown here is derived from an EMBL/GenBank/DDBJ whole genome shotgun (WGS) entry which is preliminary data.</text>
</comment>
<feature type="compositionally biased region" description="Low complexity" evidence="11">
    <location>
        <begin position="734"/>
        <end position="743"/>
    </location>
</feature>
<dbReference type="PROSITE" id="PS00108">
    <property type="entry name" value="PROTEIN_KINASE_ST"/>
    <property type="match status" value="1"/>
</dbReference>
<comment type="similarity">
    <text evidence="1">Belongs to the protein kinase superfamily. CAMK Ser/Thr protein kinase family. NIM1 subfamily.</text>
</comment>
<reference evidence="13 14" key="1">
    <citation type="submission" date="2024-02" db="EMBL/GenBank/DDBJ databases">
        <title>De novo assembly and annotation of 12 fungi associated with fruit tree decline syndrome in Ontario, Canada.</title>
        <authorList>
            <person name="Sulman M."/>
            <person name="Ellouze W."/>
            <person name="Ilyukhin E."/>
        </authorList>
    </citation>
    <scope>NUCLEOTIDE SEQUENCE [LARGE SCALE GENOMIC DNA]</scope>
    <source>
        <strain evidence="13 14">M1-105</strain>
    </source>
</reference>
<feature type="domain" description="Protein kinase" evidence="12">
    <location>
        <begin position="114"/>
        <end position="393"/>
    </location>
</feature>
<dbReference type="PANTHER" id="PTHR24346:SF110">
    <property type="entry name" value="NON-SPECIFIC SERINE_THREONINE PROTEIN KINASE"/>
    <property type="match status" value="1"/>
</dbReference>
<comment type="catalytic activity">
    <reaction evidence="10">
        <text>L-seryl-[protein] + ATP = O-phospho-L-seryl-[protein] + ADP + H(+)</text>
        <dbReference type="Rhea" id="RHEA:17989"/>
        <dbReference type="Rhea" id="RHEA-COMP:9863"/>
        <dbReference type="Rhea" id="RHEA-COMP:11604"/>
        <dbReference type="ChEBI" id="CHEBI:15378"/>
        <dbReference type="ChEBI" id="CHEBI:29999"/>
        <dbReference type="ChEBI" id="CHEBI:30616"/>
        <dbReference type="ChEBI" id="CHEBI:83421"/>
        <dbReference type="ChEBI" id="CHEBI:456216"/>
        <dbReference type="EC" id="2.7.11.1"/>
    </reaction>
</comment>
<evidence type="ECO:0000256" key="6">
    <source>
        <dbReference type="ARBA" id="ARBA00022741"/>
    </source>
</evidence>
<feature type="compositionally biased region" description="Polar residues" evidence="11">
    <location>
        <begin position="986"/>
        <end position="998"/>
    </location>
</feature>
<feature type="region of interest" description="Disordered" evidence="11">
    <location>
        <begin position="1"/>
        <end position="45"/>
    </location>
</feature>
<dbReference type="Gene3D" id="1.10.510.10">
    <property type="entry name" value="Transferase(Phosphotransferase) domain 1"/>
    <property type="match status" value="1"/>
</dbReference>
<feature type="compositionally biased region" description="Polar residues" evidence="11">
    <location>
        <begin position="945"/>
        <end position="964"/>
    </location>
</feature>
<dbReference type="EMBL" id="JAJVDC020000024">
    <property type="protein sequence ID" value="KAL1633098.1"/>
    <property type="molecule type" value="Genomic_DNA"/>
</dbReference>
<keyword evidence="7 13" id="KW-0418">Kinase</keyword>
<feature type="region of interest" description="Disordered" evidence="11">
    <location>
        <begin position="85"/>
        <end position="109"/>
    </location>
</feature>
<dbReference type="InterPro" id="IPR011009">
    <property type="entry name" value="Kinase-like_dom_sf"/>
</dbReference>
<keyword evidence="6" id="KW-0547">Nucleotide-binding</keyword>
<feature type="compositionally biased region" description="Basic residues" evidence="11">
    <location>
        <begin position="1"/>
        <end position="17"/>
    </location>
</feature>
<feature type="region of interest" description="Disordered" evidence="11">
    <location>
        <begin position="945"/>
        <end position="1104"/>
    </location>
</feature>